<dbReference type="EMBL" id="LAZR01005021">
    <property type="protein sequence ID" value="KKN03556.1"/>
    <property type="molecule type" value="Genomic_DNA"/>
</dbReference>
<dbReference type="SUPFAM" id="SSF49842">
    <property type="entry name" value="TNF-like"/>
    <property type="match status" value="1"/>
</dbReference>
<proteinExistence type="predicted"/>
<accession>A0A0F9PR56</accession>
<organism evidence="2">
    <name type="scientific">marine sediment metagenome</name>
    <dbReference type="NCBI Taxonomy" id="412755"/>
    <lineage>
        <taxon>unclassified sequences</taxon>
        <taxon>metagenomes</taxon>
        <taxon>ecological metagenomes</taxon>
    </lineage>
</organism>
<dbReference type="InterPro" id="IPR001073">
    <property type="entry name" value="C1q_dom"/>
</dbReference>
<dbReference type="Gene3D" id="2.60.120.40">
    <property type="match status" value="1"/>
</dbReference>
<reference evidence="2" key="1">
    <citation type="journal article" date="2015" name="Nature">
        <title>Complex archaea that bridge the gap between prokaryotes and eukaryotes.</title>
        <authorList>
            <person name="Spang A."/>
            <person name="Saw J.H."/>
            <person name="Jorgensen S.L."/>
            <person name="Zaremba-Niedzwiedzka K."/>
            <person name="Martijn J."/>
            <person name="Lind A.E."/>
            <person name="van Eijk R."/>
            <person name="Schleper C."/>
            <person name="Guy L."/>
            <person name="Ettema T.J."/>
        </authorList>
    </citation>
    <scope>NUCLEOTIDE SEQUENCE</scope>
</reference>
<name>A0A0F9PR56_9ZZZZ</name>
<evidence type="ECO:0000313" key="2">
    <source>
        <dbReference type="EMBL" id="KKN03556.1"/>
    </source>
</evidence>
<sequence>MFASGVKLTAASLVQVGGRFYFTANQTITQGTTTKIEFDTVEHEQGSGFDAGNNRYVAPTAGKYLIMLQTSLNGVDAGKRVIVDFLVNGTTVKNTSTTRNNKTASDLVCRMSHVLLSLAANDYVECTIWHESATAKQLLPGIDITNFSVIKLL</sequence>
<dbReference type="AlphaFoldDB" id="A0A0F9PR56"/>
<feature type="domain" description="C1q" evidence="1">
    <location>
        <begin position="22"/>
        <end position="124"/>
    </location>
</feature>
<comment type="caution">
    <text evidence="2">The sequence shown here is derived from an EMBL/GenBank/DDBJ whole genome shotgun (WGS) entry which is preliminary data.</text>
</comment>
<protein>
    <recommendedName>
        <fullName evidence="1">C1q domain-containing protein</fullName>
    </recommendedName>
</protein>
<dbReference type="Pfam" id="PF00386">
    <property type="entry name" value="C1q"/>
    <property type="match status" value="1"/>
</dbReference>
<evidence type="ECO:0000259" key="1">
    <source>
        <dbReference type="Pfam" id="PF00386"/>
    </source>
</evidence>
<gene>
    <name evidence="2" type="ORF">LCGC14_1106480</name>
</gene>
<dbReference type="InterPro" id="IPR008983">
    <property type="entry name" value="Tumour_necrosis_fac-like_dom"/>
</dbReference>